<evidence type="ECO:0000313" key="1">
    <source>
        <dbReference type="EMBL" id="RHJ83121.1"/>
    </source>
</evidence>
<reference evidence="1 2" key="1">
    <citation type="submission" date="2018-08" db="EMBL/GenBank/DDBJ databases">
        <title>A genome reference for cultivated species of the human gut microbiota.</title>
        <authorList>
            <person name="Zou Y."/>
            <person name="Xue W."/>
            <person name="Luo G."/>
        </authorList>
    </citation>
    <scope>NUCLEOTIDE SEQUENCE [LARGE SCALE GENOMIC DNA]</scope>
    <source>
        <strain evidence="1 2">AM07-24</strain>
    </source>
</reference>
<dbReference type="Proteomes" id="UP000284841">
    <property type="component" value="Unassembled WGS sequence"/>
</dbReference>
<dbReference type="OrthoDB" id="9775482at2"/>
<gene>
    <name evidence="1" type="ORF">DW099_19180</name>
</gene>
<name>A0A415DTE2_9FIRM</name>
<dbReference type="RefSeq" id="WP_118336707.1">
    <property type="nucleotide sequence ID" value="NZ_AP025567.1"/>
</dbReference>
<protein>
    <submittedName>
        <fullName evidence="1">Rpn family recombination-promoting nuclease/putative transposase</fullName>
    </submittedName>
</protein>
<comment type="caution">
    <text evidence="1">The sequence shown here is derived from an EMBL/GenBank/DDBJ whole genome shotgun (WGS) entry which is preliminary data.</text>
</comment>
<keyword evidence="2" id="KW-1185">Reference proteome</keyword>
<dbReference type="Pfam" id="PF12784">
    <property type="entry name" value="PDDEXK_2"/>
    <property type="match status" value="1"/>
</dbReference>
<organism evidence="1 2">
    <name type="scientific">Emergencia timonensis</name>
    <dbReference type="NCBI Taxonomy" id="1776384"/>
    <lineage>
        <taxon>Bacteria</taxon>
        <taxon>Bacillati</taxon>
        <taxon>Bacillota</taxon>
        <taxon>Clostridia</taxon>
        <taxon>Peptostreptococcales</taxon>
        <taxon>Anaerovoracaceae</taxon>
        <taxon>Emergencia</taxon>
    </lineage>
</organism>
<evidence type="ECO:0000313" key="2">
    <source>
        <dbReference type="Proteomes" id="UP000284841"/>
    </source>
</evidence>
<dbReference type="STRING" id="1776384.GCA_900086585_00306"/>
<dbReference type="NCBIfam" id="TIGR01784">
    <property type="entry name" value="T_den_put_tspse"/>
    <property type="match status" value="1"/>
</dbReference>
<sequence>MSNQTTNIQYPLNNDLMFGLVMQNQVLCKDLLERILPGRKIQELKVCDASNTNLQKTIITGIISKCVRLDVLFTDNPDWYNLEMQNVSDPYLPMRGRYYGAAMDIDQINKGSHYYQLKNNYVIFICTFDYYNRGQAIYHFQNYDCKNNLPYGDNSRKIIVNTRSPKENTPPELVPFFDYVNNMKVPEDDTFIKALHKQVEKYNTSDWRRRLMTLEEKMRIEKDMAFAEGEAKGEEKAKLEDAKKMKAEGIDIEIICRITGLSAEKIGKL</sequence>
<dbReference type="EMBL" id="QRMS01000010">
    <property type="protein sequence ID" value="RHJ83121.1"/>
    <property type="molecule type" value="Genomic_DNA"/>
</dbReference>
<dbReference type="InterPro" id="IPR010106">
    <property type="entry name" value="RpnA"/>
</dbReference>
<dbReference type="AlphaFoldDB" id="A0A415DTE2"/>
<proteinExistence type="predicted"/>
<accession>A0A415DTE2</accession>